<feature type="domain" description="Right handed beta helix" evidence="8">
    <location>
        <begin position="1465"/>
        <end position="1663"/>
    </location>
</feature>
<dbReference type="NCBIfam" id="TIGR01376">
    <property type="entry name" value="POMP_repeat"/>
    <property type="match status" value="3"/>
</dbReference>
<dbReference type="Pfam" id="PF13229">
    <property type="entry name" value="Beta_helix"/>
    <property type="match status" value="2"/>
</dbReference>
<dbReference type="InterPro" id="IPR003368">
    <property type="entry name" value="POMP_repeat"/>
</dbReference>
<evidence type="ECO:0000259" key="8">
    <source>
        <dbReference type="Pfam" id="PF13229"/>
    </source>
</evidence>
<reference evidence="9" key="1">
    <citation type="submission" date="2019-04" db="EMBL/GenBank/DDBJ databases">
        <title>Evolution of Biomass-Degrading Anaerobic Consortia Revealed by Metagenomics.</title>
        <authorList>
            <person name="Peng X."/>
        </authorList>
    </citation>
    <scope>NUCLEOTIDE SEQUENCE</scope>
    <source>
        <strain evidence="9">SIG12</strain>
    </source>
</reference>
<gene>
    <name evidence="9" type="ORF">E7Z73_11130</name>
</gene>
<dbReference type="EMBL" id="SUTE01000102">
    <property type="protein sequence ID" value="MBE6506260.1"/>
    <property type="molecule type" value="Genomic_DNA"/>
</dbReference>
<sequence>THGYILDSIFTNNTARRSGGAVHWSGHYGTISNSTFTHNNATGEVTSIIGGITGGGDGGAVVWVGSHGIINDSCIFTDNYAKNRGGAIYLHGNATENCTNVTVHSSTFVDNYAGINGGAVDWHDGSHDGGIYNSKFENNIAGSNGGAVFWSGHNGEIWDSNFTNNSAKGLVIDEHGNIGDGGAVIWSGMNGTVENCRFIGNNANKNDNYDFGGRGGAVYLQNCTHGNCENTTFKNVYFESNIAGTNGGAIDWHSGAHDGLVENATFISNTANRSGGAIFWNGHNGTIKDSNFTNNKALGIAAAKSVLGPVTYGGDGGAVMWSGALGTVENSRFINNTAVKRGGAVFLQAAASEPSDNTTFKNSHFENNTAGTNGGAIDWNKGAKNGNVLNVTFINNTAKRNGGAIFWNGENGKIRHSTFKNNRATGDNWEYTYNLNMSNGDIILYKDNLPDISETEINKLYVLNQTRTTTTYNQEYYVINTNNGIKEWKKLTVSEAAAQYEIESPEGKTNITLNLAALPDNSSAKENHLYVLNLSASNTIAHFESWVVFINSTGGKEWKQLDEIDVAVSESIISPVDWAIDQYYGGDGGTILWSGDIGLVENCTFIDSNSARRGGGAYMTGSDNVTYTDCYFENCTSGTNGGGVDWLAGANYGKIYNTVFNNTRAARSAGAIYYDGWYGEMENITVIGTKSYGGSLPQSEDGKVKYAGWDSSHWDTNTTGGDAGAIMYTGSFITVKNVTFTDCVSVGRGGAVFLQDNHNVTFEACLFENNYAQGIANNTWANYTQERNESVDDLSVKYKLTGHGGAVAFDVNAKDCKLIDVKFYNNSARRNGGALNFDEGSTNNNITRCEFINNTVYDDGGAINLDHGADFCNIQDTIFINNTALGRFGSTSKGGTICLVGNNVTVENSKFTLGAVYANTAEGAKENETWGGAMFVTGNFTVIKNSTFDQCYAQEDGGALYVNGDDCKLYNSTFTHNIAGDDGGAIYWKGEDGYIYNITCIINNAIGRGTSTSKGGAIALIGNLTVLTKSTFKMNSAIVDGGSIYATGNYVNITDSSFERSNVTYNGNKGNNIFGGGAIFVLGNYSNIENCNFSYTHAKYGGVIYIQGNNVTVKHAISDFTYSLKEGGAIYVDGVNAAIVDSSFTRSNSTSASGGSIYVKGANADINSSNFSMSNAAINGGAIFIEGNLADVLDCQFNTSIAYSGNGGGIYVGGNNATVGGVSSTLSRAPSGSGGFAYIQGNDVLVIDSEVNKSRSKAGGAIYVDGKDTVINNLNTSMTNATTSGGAVYIGTGSGESGLRTTIKNSNFFMSNATVKGGAVYVNGRYATIENSTFNLTSAKLSSSSYDKSNLGGAIYIEGNDAKIIGSNFTNSFAYEGGIIYLKGQYCNVYNSSLDKGYSYGDGGAFYSTGTDSNVYYSNFTNNVARSDGGALFWLGSKYNYVIGCIFDNNTAYSNPGHSTKGGGAIYFSENGEYCGIKDSKFYNNSVQSSSKADGGAILWDKSKHIYIDGCLFDGNYATSSDTADNIWIQGGVMYARPENNMTISNCVFKNCWSLKEAGALYLQNGGSIGFNLTNNTFINNTAKGAKVTNDNDLGGGAILMKSITTISITKAEFINNTANFGGGIVIYSASTCTITNATFDGNKAIFGGQTCGKGGGIYSTKAFTANNLSFYNGEAAYAGAGMYIGNVEITYTNLTFINNSAGVYGGGLYWDRNAVTIDSMTFINNSADNGGAIYIPKGGSSTSALTKVLNSNFTNNSADYGGAIYAIGGHMVFYYNNFTNNSAAFEGGAIYTPISNNAVDIAYSNFIGNTADYDGGAIYSGNKGSNDKCIHDSNFTNNSALNGGAVYIANSEQLIQYCNFDGNNATQDGGSVYVSDGLQKVKILNSIFKNSNADNGGAVYYAGSTNNLLLIKDCDFIKNTAVYNGGAVLYITNSGLNIYRDYNNFDGIGDILSSGRTDVKTNDTKYKFIDNCLFEDDNNDYELRIRVISDWLNPFIAVYLDNPRDWKSNKLKFVVNLTNSTTHEVISTVIVNASNMDTHYRDGMLYVSFSDLIKNETYNITVSFEDRDYMYKVNSTLEQAHGEIIGQFKLLQRLIDDAVRRGDSEIVLNRTFTFTPEYEGKTENMDDRCINLTNIDYPFTIRGDDWSIDAAGYSRIFYITSPYVTIENVVLVGGNASGTYGDPMYHDGDIGGAIYWAGANGTLIGSLIGENNANIGGGIYYNVTAHDCKIINSTFEDNHAVTNGGAIDCNASNMELINTTFSDNYAYIGAALCREINATGGHGSNNTFKDNFAEYAGAALAWINATRISINTYHFYNNHAGYSGGAIYVGEGSKNCEILNCDFDNNWVDDSVGGHGGAIEWYSEKGIVYNSIFTNNYAYDGGAIYVGSGSGEINVTKSTFSDNLALTVGGAISIEASSVTLN</sequence>
<evidence type="ECO:0000256" key="3">
    <source>
        <dbReference type="ARBA" id="ARBA00004613"/>
    </source>
</evidence>
<feature type="non-terminal residue" evidence="9">
    <location>
        <position position="1"/>
    </location>
</feature>
<evidence type="ECO:0000256" key="1">
    <source>
        <dbReference type="ARBA" id="ARBA00004196"/>
    </source>
</evidence>
<proteinExistence type="predicted"/>
<feature type="domain" description="Right handed beta helix" evidence="8">
    <location>
        <begin position="598"/>
        <end position="788"/>
    </location>
</feature>
<evidence type="ECO:0000256" key="2">
    <source>
        <dbReference type="ARBA" id="ARBA00004442"/>
    </source>
</evidence>
<dbReference type="Pfam" id="PF02415">
    <property type="entry name" value="Chlam_PMP"/>
    <property type="match status" value="7"/>
</dbReference>
<evidence type="ECO:0000256" key="5">
    <source>
        <dbReference type="ARBA" id="ARBA00022729"/>
    </source>
</evidence>
<dbReference type="PANTHER" id="PTHR11319:SF35">
    <property type="entry name" value="OUTER MEMBRANE PROTEIN PMPC-RELATED"/>
    <property type="match status" value="1"/>
</dbReference>
<dbReference type="GO" id="GO:0005576">
    <property type="term" value="C:extracellular region"/>
    <property type="evidence" value="ECO:0007669"/>
    <property type="project" value="UniProtKB-SubCell"/>
</dbReference>
<evidence type="ECO:0000256" key="6">
    <source>
        <dbReference type="ARBA" id="ARBA00023136"/>
    </source>
</evidence>
<dbReference type="PANTHER" id="PTHR11319">
    <property type="entry name" value="G PROTEIN-COUPLED RECEPTOR-RELATED"/>
    <property type="match status" value="1"/>
</dbReference>
<comment type="caution">
    <text evidence="9">The sequence shown here is derived from an EMBL/GenBank/DDBJ whole genome shotgun (WGS) entry which is preliminary data.</text>
</comment>
<evidence type="ECO:0000313" key="9">
    <source>
        <dbReference type="EMBL" id="MBE6506260.1"/>
    </source>
</evidence>
<organism evidence="9 10">
    <name type="scientific">Methanobrevibacter millerae</name>
    <dbReference type="NCBI Taxonomy" id="230361"/>
    <lineage>
        <taxon>Archaea</taxon>
        <taxon>Methanobacteriati</taxon>
        <taxon>Methanobacteriota</taxon>
        <taxon>Methanomada group</taxon>
        <taxon>Methanobacteria</taxon>
        <taxon>Methanobacteriales</taxon>
        <taxon>Methanobacteriaceae</taxon>
        <taxon>Methanobrevibacter</taxon>
    </lineage>
</organism>
<name>A0A8T3VNK8_9EURY</name>
<dbReference type="Gene3D" id="2.160.20.10">
    <property type="entry name" value="Single-stranded right-handed beta-helix, Pectin lyase-like"/>
    <property type="match status" value="5"/>
</dbReference>
<evidence type="ECO:0000313" key="10">
    <source>
        <dbReference type="Proteomes" id="UP000762703"/>
    </source>
</evidence>
<keyword evidence="6" id="KW-0472">Membrane</keyword>
<protein>
    <recommendedName>
        <fullName evidence="8">Right handed beta helix domain-containing protein</fullName>
    </recommendedName>
</protein>
<dbReference type="InterPro" id="IPR039448">
    <property type="entry name" value="Beta_helix"/>
</dbReference>
<dbReference type="InterPro" id="IPR006626">
    <property type="entry name" value="PbH1"/>
</dbReference>
<dbReference type="InterPro" id="IPR012334">
    <property type="entry name" value="Pectin_lyas_fold"/>
</dbReference>
<dbReference type="Proteomes" id="UP000762703">
    <property type="component" value="Unassembled WGS sequence"/>
</dbReference>
<accession>A0A8T3VNK8</accession>
<evidence type="ECO:0000256" key="7">
    <source>
        <dbReference type="ARBA" id="ARBA00023237"/>
    </source>
</evidence>
<keyword evidence="5" id="KW-0732">Signal</keyword>
<dbReference type="SUPFAM" id="SSF51126">
    <property type="entry name" value="Pectin lyase-like"/>
    <property type="match status" value="10"/>
</dbReference>
<evidence type="ECO:0000256" key="4">
    <source>
        <dbReference type="ARBA" id="ARBA00022525"/>
    </source>
</evidence>
<comment type="subcellular location">
    <subcellularLocation>
        <location evidence="1">Cell envelope</location>
    </subcellularLocation>
    <subcellularLocation>
        <location evidence="2">Cell outer membrane</location>
    </subcellularLocation>
    <subcellularLocation>
        <location evidence="3">Secreted</location>
    </subcellularLocation>
</comment>
<keyword evidence="4" id="KW-0964">Secreted</keyword>
<keyword evidence="7" id="KW-0998">Cell outer membrane</keyword>
<dbReference type="SMART" id="SM00710">
    <property type="entry name" value="PbH1"/>
    <property type="match status" value="41"/>
</dbReference>
<dbReference type="InterPro" id="IPR011050">
    <property type="entry name" value="Pectin_lyase_fold/virulence"/>
</dbReference>